<dbReference type="SUPFAM" id="SSF56784">
    <property type="entry name" value="HAD-like"/>
    <property type="match status" value="1"/>
</dbReference>
<dbReference type="PANTHER" id="PTHR18901">
    <property type="entry name" value="2-DEOXYGLUCOSE-6-PHOSPHATE PHOSPHATASE 2"/>
    <property type="match status" value="1"/>
</dbReference>
<dbReference type="Gene3D" id="1.10.150.240">
    <property type="entry name" value="Putative phosphatase, domain 2"/>
    <property type="match status" value="1"/>
</dbReference>
<dbReference type="InterPro" id="IPR006439">
    <property type="entry name" value="HAD-SF_hydro_IA"/>
</dbReference>
<dbReference type="SFLD" id="SFLDS00003">
    <property type="entry name" value="Haloacid_Dehalogenase"/>
    <property type="match status" value="1"/>
</dbReference>
<dbReference type="InterPro" id="IPR036412">
    <property type="entry name" value="HAD-like_sf"/>
</dbReference>
<dbReference type="Gene3D" id="3.40.50.1000">
    <property type="entry name" value="HAD superfamily/HAD-like"/>
    <property type="match status" value="1"/>
</dbReference>
<dbReference type="GO" id="GO:0016787">
    <property type="term" value="F:hydrolase activity"/>
    <property type="evidence" value="ECO:0007669"/>
    <property type="project" value="UniProtKB-KW"/>
</dbReference>
<dbReference type="RefSeq" id="WP_248956323.1">
    <property type="nucleotide sequence ID" value="NZ_JAKIKU010000009.1"/>
</dbReference>
<dbReference type="EMBL" id="JAKIKU010000009">
    <property type="protein sequence ID" value="MCL1046751.1"/>
    <property type="molecule type" value="Genomic_DNA"/>
</dbReference>
<keyword evidence="1" id="KW-0378">Hydrolase</keyword>
<reference evidence="1 2" key="1">
    <citation type="submission" date="2022-01" db="EMBL/GenBank/DDBJ databases">
        <title>Whole genome-based taxonomy of the Shewanellaceae.</title>
        <authorList>
            <person name="Martin-Rodriguez A.J."/>
        </authorList>
    </citation>
    <scope>NUCLEOTIDE SEQUENCE [LARGE SCALE GENOMIC DNA]</scope>
    <source>
        <strain evidence="1 2">DSM 24955</strain>
    </source>
</reference>
<dbReference type="InterPro" id="IPR023198">
    <property type="entry name" value="PGP-like_dom2"/>
</dbReference>
<comment type="caution">
    <text evidence="1">The sequence shown here is derived from an EMBL/GenBank/DDBJ whole genome shotgun (WGS) entry which is preliminary data.</text>
</comment>
<organism evidence="1 2">
    <name type="scientific">Shewanella electrodiphila</name>
    <dbReference type="NCBI Taxonomy" id="934143"/>
    <lineage>
        <taxon>Bacteria</taxon>
        <taxon>Pseudomonadati</taxon>
        <taxon>Pseudomonadota</taxon>
        <taxon>Gammaproteobacteria</taxon>
        <taxon>Alteromonadales</taxon>
        <taxon>Shewanellaceae</taxon>
        <taxon>Shewanella</taxon>
    </lineage>
</organism>
<dbReference type="PANTHER" id="PTHR18901:SF38">
    <property type="entry name" value="PSEUDOURIDINE-5'-PHOSPHATASE"/>
    <property type="match status" value="1"/>
</dbReference>
<name>A0ABT0KT78_9GAMM</name>
<sequence>MKHDIDLIIFDCDGVVIDSEIISAQVLINELIPFGIKIDIDYVQRHFLGCNFKSVKQKLNLNFDLQLPDYFESQYRQKLVKKFATSLMTTSGFTEFVNQLEIPYCIATSSSKTRTNKALEIVGLTHLFNSTNIFTAEAVSNGKPAPDLFLHAAKSMKVNPENCLVIEDSFFGVSAAISAKMQIVHYIGGQHLTESFTIVSQTFPDIPVLDNWSNIDSVNLNLIKN</sequence>
<proteinExistence type="predicted"/>
<dbReference type="InterPro" id="IPR023214">
    <property type="entry name" value="HAD_sf"/>
</dbReference>
<evidence type="ECO:0000313" key="1">
    <source>
        <dbReference type="EMBL" id="MCL1046751.1"/>
    </source>
</evidence>
<dbReference type="Pfam" id="PF00702">
    <property type="entry name" value="Hydrolase"/>
    <property type="match status" value="1"/>
</dbReference>
<keyword evidence="2" id="KW-1185">Reference proteome</keyword>
<accession>A0ABT0KT78</accession>
<dbReference type="Proteomes" id="UP001202134">
    <property type="component" value="Unassembled WGS sequence"/>
</dbReference>
<dbReference type="NCBIfam" id="TIGR01509">
    <property type="entry name" value="HAD-SF-IA-v3"/>
    <property type="match status" value="1"/>
</dbReference>
<dbReference type="SFLD" id="SFLDG01129">
    <property type="entry name" value="C1.5:_HAD__Beta-PGM__Phosphata"/>
    <property type="match status" value="1"/>
</dbReference>
<protein>
    <submittedName>
        <fullName evidence="1">HAD-IA family hydrolase</fullName>
    </submittedName>
</protein>
<gene>
    <name evidence="1" type="ORF">L2737_15670</name>
</gene>
<evidence type="ECO:0000313" key="2">
    <source>
        <dbReference type="Proteomes" id="UP001202134"/>
    </source>
</evidence>